<accession>A0A1I7I538</accession>
<dbReference type="PROSITE" id="PS50151">
    <property type="entry name" value="UVR"/>
    <property type="match status" value="1"/>
</dbReference>
<keyword evidence="2" id="KW-0808">Transferase</keyword>
<dbReference type="Pfam" id="PF02151">
    <property type="entry name" value="UVR"/>
    <property type="match status" value="1"/>
</dbReference>
<dbReference type="STRING" id="392015.SAMN05421543_1064"/>
<name>A0A1I7I538_9BACL</name>
<reference evidence="3" key="1">
    <citation type="submission" date="2016-10" db="EMBL/GenBank/DDBJ databases">
        <authorList>
            <person name="Varghese N."/>
        </authorList>
    </citation>
    <scope>NUCLEOTIDE SEQUENCE [LARGE SCALE GENOMIC DNA]</scope>
    <source>
        <strain evidence="3">DSM 17980</strain>
    </source>
</reference>
<dbReference type="Proteomes" id="UP000183508">
    <property type="component" value="Unassembled WGS sequence"/>
</dbReference>
<dbReference type="GO" id="GO:1990169">
    <property type="term" value="P:stress response to copper ion"/>
    <property type="evidence" value="ECO:0007669"/>
    <property type="project" value="TreeGrafter"/>
</dbReference>
<dbReference type="OrthoDB" id="9788704at2"/>
<dbReference type="GO" id="GO:0005507">
    <property type="term" value="F:copper ion binding"/>
    <property type="evidence" value="ECO:0007669"/>
    <property type="project" value="TreeGrafter"/>
</dbReference>
<organism evidence="2 3">
    <name type="scientific">Alicyclobacillus macrosporangiidus</name>
    <dbReference type="NCBI Taxonomy" id="392015"/>
    <lineage>
        <taxon>Bacteria</taxon>
        <taxon>Bacillati</taxon>
        <taxon>Bacillota</taxon>
        <taxon>Bacilli</taxon>
        <taxon>Bacillales</taxon>
        <taxon>Alicyclobacillaceae</taxon>
        <taxon>Alicyclobacillus</taxon>
    </lineage>
</organism>
<dbReference type="EMBL" id="FPBV01000006">
    <property type="protein sequence ID" value="SFU68070.1"/>
    <property type="molecule type" value="Genomic_DNA"/>
</dbReference>
<dbReference type="Gene3D" id="4.10.860.10">
    <property type="entry name" value="UVR domain"/>
    <property type="match status" value="1"/>
</dbReference>
<dbReference type="InterPro" id="IPR001943">
    <property type="entry name" value="UVR_dom"/>
</dbReference>
<dbReference type="SUPFAM" id="SSF46600">
    <property type="entry name" value="C-terminal UvrC-binding domain of UvrB"/>
    <property type="match status" value="1"/>
</dbReference>
<dbReference type="AlphaFoldDB" id="A0A1I7I538"/>
<keyword evidence="3" id="KW-1185">Reference proteome</keyword>
<dbReference type="eggNOG" id="COG3880">
    <property type="taxonomic scope" value="Bacteria"/>
</dbReference>
<sequence length="178" mass="20427">MLCQRCQQRPATVHFTQVIGGDKTEYHLCDQCAQEKGDLLSKAAQAFSFNSWNPFQFNQLLSGLLNMESSPGFSSPPLTQLRCDHCGLPYSQFTKTGRFGCPHCYDSFEARLEPMLRRIQSNTTHTGKVPLRAGGQVKVKKELQRLRRELQQAVSLEQFEHAARLRDEIRRLEQQLEE</sequence>
<feature type="domain" description="UVR" evidence="1">
    <location>
        <begin position="140"/>
        <end position="175"/>
    </location>
</feature>
<dbReference type="PANTHER" id="PTHR38430">
    <property type="entry name" value="PROTEIN-ARGININE KINASE ACTIVATOR PROTEIN"/>
    <property type="match status" value="1"/>
</dbReference>
<proteinExistence type="predicted"/>
<dbReference type="GO" id="GO:1990170">
    <property type="term" value="P:stress response to cadmium ion"/>
    <property type="evidence" value="ECO:0007669"/>
    <property type="project" value="TreeGrafter"/>
</dbReference>
<dbReference type="GO" id="GO:0046870">
    <property type="term" value="F:cadmium ion binding"/>
    <property type="evidence" value="ECO:0007669"/>
    <property type="project" value="TreeGrafter"/>
</dbReference>
<protein>
    <submittedName>
        <fullName evidence="2">Protein arginine kinase activator</fullName>
    </submittedName>
</protein>
<evidence type="ECO:0000313" key="2">
    <source>
        <dbReference type="EMBL" id="SFU68070.1"/>
    </source>
</evidence>
<keyword evidence="2" id="KW-0418">Kinase</keyword>
<dbReference type="GO" id="GO:0050897">
    <property type="term" value="F:cobalt ion binding"/>
    <property type="evidence" value="ECO:0007669"/>
    <property type="project" value="TreeGrafter"/>
</dbReference>
<dbReference type="GO" id="GO:0016301">
    <property type="term" value="F:kinase activity"/>
    <property type="evidence" value="ECO:0007669"/>
    <property type="project" value="UniProtKB-KW"/>
</dbReference>
<dbReference type="InterPro" id="IPR036876">
    <property type="entry name" value="UVR_dom_sf"/>
</dbReference>
<dbReference type="RefSeq" id="WP_074950836.1">
    <property type="nucleotide sequence ID" value="NZ_FPBV01000006.1"/>
</dbReference>
<evidence type="ECO:0000313" key="3">
    <source>
        <dbReference type="Proteomes" id="UP000183508"/>
    </source>
</evidence>
<gene>
    <name evidence="2" type="ORF">SAMN05421543_1064</name>
</gene>
<dbReference type="InterPro" id="IPR025542">
    <property type="entry name" value="YacH"/>
</dbReference>
<dbReference type="PANTHER" id="PTHR38430:SF1">
    <property type="entry name" value="PROTEIN-ARGININE KINASE ACTIVATOR PROTEIN"/>
    <property type="match status" value="1"/>
</dbReference>
<evidence type="ECO:0000259" key="1">
    <source>
        <dbReference type="PROSITE" id="PS50151"/>
    </source>
</evidence>
<dbReference type="GO" id="GO:0008270">
    <property type="term" value="F:zinc ion binding"/>
    <property type="evidence" value="ECO:0007669"/>
    <property type="project" value="TreeGrafter"/>
</dbReference>
<dbReference type="PIRSF" id="PIRSF015034">
    <property type="entry name" value="YacH"/>
    <property type="match status" value="1"/>
</dbReference>